<organism evidence="1 2">
    <name type="scientific">Rhododendron griersonianum</name>
    <dbReference type="NCBI Taxonomy" id="479676"/>
    <lineage>
        <taxon>Eukaryota</taxon>
        <taxon>Viridiplantae</taxon>
        <taxon>Streptophyta</taxon>
        <taxon>Embryophyta</taxon>
        <taxon>Tracheophyta</taxon>
        <taxon>Spermatophyta</taxon>
        <taxon>Magnoliopsida</taxon>
        <taxon>eudicotyledons</taxon>
        <taxon>Gunneridae</taxon>
        <taxon>Pentapetalae</taxon>
        <taxon>asterids</taxon>
        <taxon>Ericales</taxon>
        <taxon>Ericaceae</taxon>
        <taxon>Ericoideae</taxon>
        <taxon>Rhodoreae</taxon>
        <taxon>Rhododendron</taxon>
    </lineage>
</organism>
<gene>
    <name evidence="1" type="ORF">RHGRI_009168</name>
</gene>
<dbReference type="Proteomes" id="UP000823749">
    <property type="component" value="Chromosome 3"/>
</dbReference>
<proteinExistence type="predicted"/>
<dbReference type="EMBL" id="JACTNZ010000003">
    <property type="protein sequence ID" value="KAG5559543.1"/>
    <property type="molecule type" value="Genomic_DNA"/>
</dbReference>
<evidence type="ECO:0000313" key="1">
    <source>
        <dbReference type="EMBL" id="KAG5559543.1"/>
    </source>
</evidence>
<reference evidence="1" key="1">
    <citation type="submission" date="2020-08" db="EMBL/GenBank/DDBJ databases">
        <title>Plant Genome Project.</title>
        <authorList>
            <person name="Zhang R.-G."/>
        </authorList>
    </citation>
    <scope>NUCLEOTIDE SEQUENCE</scope>
    <source>
        <strain evidence="1">WSP0</strain>
        <tissue evidence="1">Leaf</tissue>
    </source>
</reference>
<accession>A0AAV6L355</accession>
<sequence length="170" mass="18957">MKVVKICRAEFVVDISELGEKDPLMQNATRSFESLKVPWYTTTALDRQGSDYFLKRVKTPHGAAFDLIALNTGSLQNAYLSGQACARLDRGLGFTPINQRLVSHREKGTGFLLHRVSSLEMVTYFISLTGGNCAQNCTPTTGVSPWFFDLSSLWRNSPSENGKETKEDEE</sequence>
<keyword evidence="2" id="KW-1185">Reference proteome</keyword>
<dbReference type="AlphaFoldDB" id="A0AAV6L355"/>
<evidence type="ECO:0000313" key="2">
    <source>
        <dbReference type="Proteomes" id="UP000823749"/>
    </source>
</evidence>
<comment type="caution">
    <text evidence="1">The sequence shown here is derived from an EMBL/GenBank/DDBJ whole genome shotgun (WGS) entry which is preliminary data.</text>
</comment>
<name>A0AAV6L355_9ERIC</name>
<protein>
    <submittedName>
        <fullName evidence="1">Uncharacterized protein</fullName>
    </submittedName>
</protein>